<evidence type="ECO:0000256" key="2">
    <source>
        <dbReference type="ARBA" id="ARBA00011955"/>
    </source>
</evidence>
<comment type="catalytic activity">
    <reaction evidence="10 11">
        <text>L-threonyl-[protein] + FAD = FMN-L-threonyl-[protein] + AMP + H(+)</text>
        <dbReference type="Rhea" id="RHEA:36847"/>
        <dbReference type="Rhea" id="RHEA-COMP:11060"/>
        <dbReference type="Rhea" id="RHEA-COMP:11061"/>
        <dbReference type="ChEBI" id="CHEBI:15378"/>
        <dbReference type="ChEBI" id="CHEBI:30013"/>
        <dbReference type="ChEBI" id="CHEBI:57692"/>
        <dbReference type="ChEBI" id="CHEBI:74257"/>
        <dbReference type="ChEBI" id="CHEBI:456215"/>
        <dbReference type="EC" id="2.7.1.180"/>
    </reaction>
</comment>
<protein>
    <recommendedName>
        <fullName evidence="3 11">FAD:protein FMN transferase</fullName>
        <ecNumber evidence="2 11">2.7.1.180</ecNumber>
    </recommendedName>
    <alternativeName>
        <fullName evidence="9 11">Flavin transferase</fullName>
    </alternativeName>
</protein>
<evidence type="ECO:0000256" key="11">
    <source>
        <dbReference type="PIRNR" id="PIRNR006268"/>
    </source>
</evidence>
<dbReference type="InterPro" id="IPR003374">
    <property type="entry name" value="ApbE-like_sf"/>
</dbReference>
<dbReference type="Proteomes" id="UP001549110">
    <property type="component" value="Unassembled WGS sequence"/>
</dbReference>
<evidence type="ECO:0000256" key="7">
    <source>
        <dbReference type="ARBA" id="ARBA00022827"/>
    </source>
</evidence>
<dbReference type="PANTHER" id="PTHR30040">
    <property type="entry name" value="THIAMINE BIOSYNTHESIS LIPOPROTEIN APBE"/>
    <property type="match status" value="1"/>
</dbReference>
<evidence type="ECO:0000313" key="13">
    <source>
        <dbReference type="Proteomes" id="UP001549110"/>
    </source>
</evidence>
<evidence type="ECO:0000256" key="1">
    <source>
        <dbReference type="ARBA" id="ARBA00001946"/>
    </source>
</evidence>
<keyword evidence="13" id="KW-1185">Reference proteome</keyword>
<evidence type="ECO:0000256" key="9">
    <source>
        <dbReference type="ARBA" id="ARBA00031306"/>
    </source>
</evidence>
<comment type="cofactor">
    <cofactor evidence="1">
        <name>Mg(2+)</name>
        <dbReference type="ChEBI" id="CHEBI:18420"/>
    </cofactor>
</comment>
<keyword evidence="6 11" id="KW-0479">Metal-binding</keyword>
<comment type="similarity">
    <text evidence="11">Belongs to the ApbE family.</text>
</comment>
<evidence type="ECO:0000256" key="6">
    <source>
        <dbReference type="ARBA" id="ARBA00022723"/>
    </source>
</evidence>
<evidence type="ECO:0000256" key="10">
    <source>
        <dbReference type="ARBA" id="ARBA00048540"/>
    </source>
</evidence>
<comment type="caution">
    <text evidence="12">The sequence shown here is derived from an EMBL/GenBank/DDBJ whole genome shotgun (WGS) entry which is preliminary data.</text>
</comment>
<dbReference type="SUPFAM" id="SSF143631">
    <property type="entry name" value="ApbE-like"/>
    <property type="match status" value="1"/>
</dbReference>
<organism evidence="12 13">
    <name type="scientific">Phenylobacterium koreense</name>
    <dbReference type="NCBI Taxonomy" id="266125"/>
    <lineage>
        <taxon>Bacteria</taxon>
        <taxon>Pseudomonadati</taxon>
        <taxon>Pseudomonadota</taxon>
        <taxon>Alphaproteobacteria</taxon>
        <taxon>Caulobacterales</taxon>
        <taxon>Caulobacteraceae</taxon>
        <taxon>Phenylobacterium</taxon>
    </lineage>
</organism>
<keyword evidence="8 11" id="KW-0460">Magnesium</keyword>
<dbReference type="Pfam" id="PF02424">
    <property type="entry name" value="ApbE"/>
    <property type="match status" value="1"/>
</dbReference>
<keyword evidence="4 11" id="KW-0285">Flavoprotein</keyword>
<keyword evidence="5 11" id="KW-0808">Transferase</keyword>
<dbReference type="EMBL" id="JBEPLU010000002">
    <property type="protein sequence ID" value="MET3527767.1"/>
    <property type="molecule type" value="Genomic_DNA"/>
</dbReference>
<dbReference type="PANTHER" id="PTHR30040:SF2">
    <property type="entry name" value="FAD:PROTEIN FMN TRANSFERASE"/>
    <property type="match status" value="1"/>
</dbReference>
<accession>A0ABV2EL54</accession>
<reference evidence="12 13" key="1">
    <citation type="submission" date="2024-06" db="EMBL/GenBank/DDBJ databases">
        <title>Genomic Encyclopedia of Type Strains, Phase IV (KMG-IV): sequencing the most valuable type-strain genomes for metagenomic binning, comparative biology and taxonomic classification.</title>
        <authorList>
            <person name="Goeker M."/>
        </authorList>
    </citation>
    <scope>NUCLEOTIDE SEQUENCE [LARGE SCALE GENOMIC DNA]</scope>
    <source>
        <strain evidence="12 13">DSM 17809</strain>
    </source>
</reference>
<dbReference type="Gene3D" id="3.10.520.10">
    <property type="entry name" value="ApbE-like domains"/>
    <property type="match status" value="1"/>
</dbReference>
<evidence type="ECO:0000256" key="3">
    <source>
        <dbReference type="ARBA" id="ARBA00016337"/>
    </source>
</evidence>
<proteinExistence type="inferred from homology"/>
<dbReference type="EC" id="2.7.1.180" evidence="2 11"/>
<dbReference type="PIRSF" id="PIRSF006268">
    <property type="entry name" value="ApbE"/>
    <property type="match status" value="1"/>
</dbReference>
<gene>
    <name evidence="12" type="ORF">ABID41_002885</name>
</gene>
<evidence type="ECO:0000313" key="12">
    <source>
        <dbReference type="EMBL" id="MET3527767.1"/>
    </source>
</evidence>
<keyword evidence="7 11" id="KW-0274">FAD</keyword>
<evidence type="ECO:0000256" key="5">
    <source>
        <dbReference type="ARBA" id="ARBA00022679"/>
    </source>
</evidence>
<dbReference type="InterPro" id="IPR024932">
    <property type="entry name" value="ApbE"/>
</dbReference>
<sequence>MTVRVAVPLGLSPRAIQPRGGTAVEFGGPTMGVSWSVRALAPAELDASGAQSQIQGLLDRIVRQMSTWEPEADISRFNRLPAGGWMEAPAAFRHVLERGLYWAQESGGAFDPTAGALVDLWGFGAAGAVDAPPNDAQIKAALAASGWDRLAVDGARVHQPGGLQLDFSGIAKGFGVDEVSRALSLMGLTDHLVEIGGELRGAGVKTDGSPWWVEIAPPPGAALPGGRILVALHGLSVATSGDYRRRFEHAGRIYSHSIDPRTGRPVVNGLRSVSVIAPDCIDADALCTALTVLGAQEGLDFATRNDVAAHFLVERAGRLEEFSSPALTAMLG</sequence>
<keyword evidence="12" id="KW-0449">Lipoprotein</keyword>
<name>A0ABV2EL54_9CAUL</name>
<evidence type="ECO:0000256" key="8">
    <source>
        <dbReference type="ARBA" id="ARBA00022842"/>
    </source>
</evidence>
<evidence type="ECO:0000256" key="4">
    <source>
        <dbReference type="ARBA" id="ARBA00022630"/>
    </source>
</evidence>